<sequence length="551" mass="53550">MRELFNLPDVGEGLTEAEIVSWRVEPGDTVAVNDVIVEIETAKAAVELPSPYAGTVHELLAEPGVTLTVGTPIIAIETAAAGAGATDDPSDEGGAKIGEAGKDGRIATLVGYGPRQGAAKRRPRRAPGDTGAPVTPAPAGAAAAAAVGPGEAAEVRADVADEPGAGAVRDGAPGPGPGAAAGPGAGTGPSAGLVPLAPPPVRLLARESGVDLRTVTGSGPHGRITRDDVRSAAAGAAAGAGAPGSGAVPGAAAASPTPGVPGAAAGSGLAGANGTAGVPAAVGAAAGAAVAGAPGAAGATDAAAGRAGVAAPAPARAAGAGDRREPIRGVRKATAAAVTSSAFTAPHVTEFLDVDVTGMMALREKLKASREFAGVKLTPLAFVAKAVCLAAARTPALNASWDERAGEIVYYAGVQLGIAAATPRGLVVPKIRDADRLTLRGTAEALAELTETARAGRTAPADLVGGTFTITNVGVLGVDSGTPILNPGEAGILAVGSIKPAPWVVDGELAVRTVCRLALSFDHRLVDGAEGSRFLADVGTLLEDPGVAFTW</sequence>
<protein>
    <recommendedName>
        <fullName evidence="6">Dihydrolipoamide acetyltransferase component of pyruvate dehydrogenase complex</fullName>
        <ecNumber evidence="6">2.3.1.-</ecNumber>
    </recommendedName>
</protein>
<name>A0ABV1KKN1_9PSEU</name>
<dbReference type="EC" id="2.3.1.-" evidence="6"/>
<evidence type="ECO:0000259" key="9">
    <source>
        <dbReference type="PROSITE" id="PS51826"/>
    </source>
</evidence>
<evidence type="ECO:0000256" key="2">
    <source>
        <dbReference type="ARBA" id="ARBA00007317"/>
    </source>
</evidence>
<dbReference type="PROSITE" id="PS50968">
    <property type="entry name" value="BIOTINYL_LIPOYL"/>
    <property type="match status" value="1"/>
</dbReference>
<dbReference type="Pfam" id="PF02817">
    <property type="entry name" value="E3_binding"/>
    <property type="match status" value="1"/>
</dbReference>
<dbReference type="Gene3D" id="4.10.320.10">
    <property type="entry name" value="E3-binding domain"/>
    <property type="match status" value="1"/>
</dbReference>
<comment type="similarity">
    <text evidence="2 6">Belongs to the 2-oxoacid dehydrogenase family.</text>
</comment>
<dbReference type="CDD" id="cd06849">
    <property type="entry name" value="lipoyl_domain"/>
    <property type="match status" value="1"/>
</dbReference>
<dbReference type="PROSITE" id="PS00189">
    <property type="entry name" value="LIPOYL"/>
    <property type="match status" value="1"/>
</dbReference>
<dbReference type="InterPro" id="IPR003016">
    <property type="entry name" value="2-oxoA_DH_lipoyl-BS"/>
</dbReference>
<dbReference type="SUPFAM" id="SSF47005">
    <property type="entry name" value="Peripheral subunit-binding domain of 2-oxo acid dehydrogenase complex"/>
    <property type="match status" value="1"/>
</dbReference>
<dbReference type="Pfam" id="PF00198">
    <property type="entry name" value="2-oxoacid_dh"/>
    <property type="match status" value="1"/>
</dbReference>
<feature type="domain" description="Peripheral subunit-binding (PSBD)" evidence="9">
    <location>
        <begin position="196"/>
        <end position="233"/>
    </location>
</feature>
<feature type="compositionally biased region" description="Low complexity" evidence="7">
    <location>
        <begin position="162"/>
        <end position="176"/>
    </location>
</feature>
<dbReference type="Proteomes" id="UP001494902">
    <property type="component" value="Unassembled WGS sequence"/>
</dbReference>
<proteinExistence type="inferred from homology"/>
<feature type="region of interest" description="Disordered" evidence="7">
    <location>
        <begin position="106"/>
        <end position="197"/>
    </location>
</feature>
<dbReference type="PROSITE" id="PS51826">
    <property type="entry name" value="PSBD"/>
    <property type="match status" value="1"/>
</dbReference>
<evidence type="ECO:0000259" key="8">
    <source>
        <dbReference type="PROSITE" id="PS50968"/>
    </source>
</evidence>
<evidence type="ECO:0000256" key="3">
    <source>
        <dbReference type="ARBA" id="ARBA00022679"/>
    </source>
</evidence>
<dbReference type="InterPro" id="IPR004167">
    <property type="entry name" value="PSBD"/>
</dbReference>
<dbReference type="Gene3D" id="3.30.559.10">
    <property type="entry name" value="Chloramphenicol acetyltransferase-like domain"/>
    <property type="match status" value="1"/>
</dbReference>
<feature type="region of interest" description="Disordered" evidence="7">
    <location>
        <begin position="81"/>
        <end position="100"/>
    </location>
</feature>
<evidence type="ECO:0000313" key="10">
    <source>
        <dbReference type="EMBL" id="MEQ3554934.1"/>
    </source>
</evidence>
<keyword evidence="3 6" id="KW-0808">Transferase</keyword>
<evidence type="ECO:0000256" key="5">
    <source>
        <dbReference type="ARBA" id="ARBA00023315"/>
    </source>
</evidence>
<accession>A0ABV1KKN1</accession>
<keyword evidence="5 6" id="KW-0012">Acyltransferase</keyword>
<reference evidence="10 11" key="1">
    <citation type="submission" date="2024-03" db="EMBL/GenBank/DDBJ databases">
        <title>Draft genome sequence of Pseudonocardia nematodicida JCM 31783.</title>
        <authorList>
            <person name="Butdee W."/>
            <person name="Duangmal K."/>
        </authorList>
    </citation>
    <scope>NUCLEOTIDE SEQUENCE [LARGE SCALE GENOMIC DNA]</scope>
    <source>
        <strain evidence="10 11">JCM 31783</strain>
    </source>
</reference>
<dbReference type="InterPro" id="IPR001078">
    <property type="entry name" value="2-oxoacid_DH_actylTfrase"/>
</dbReference>
<feature type="region of interest" description="Disordered" evidence="7">
    <location>
        <begin position="235"/>
        <end position="261"/>
    </location>
</feature>
<dbReference type="InterPro" id="IPR050743">
    <property type="entry name" value="2-oxoacid_DH_E2_comp"/>
</dbReference>
<keyword evidence="11" id="KW-1185">Reference proteome</keyword>
<dbReference type="EMBL" id="JBEDNQ010000019">
    <property type="protein sequence ID" value="MEQ3554934.1"/>
    <property type="molecule type" value="Genomic_DNA"/>
</dbReference>
<keyword evidence="4 6" id="KW-0450">Lipoyl</keyword>
<evidence type="ECO:0000313" key="11">
    <source>
        <dbReference type="Proteomes" id="UP001494902"/>
    </source>
</evidence>
<dbReference type="InterPro" id="IPR000089">
    <property type="entry name" value="Biotin_lipoyl"/>
</dbReference>
<dbReference type="InterPro" id="IPR023213">
    <property type="entry name" value="CAT-like_dom_sf"/>
</dbReference>
<gene>
    <name evidence="10" type="ORF">WIS52_31095</name>
</gene>
<dbReference type="Pfam" id="PF00364">
    <property type="entry name" value="Biotin_lipoyl"/>
    <property type="match status" value="1"/>
</dbReference>
<comment type="cofactor">
    <cofactor evidence="1 6">
        <name>(R)-lipoate</name>
        <dbReference type="ChEBI" id="CHEBI:83088"/>
    </cofactor>
</comment>
<dbReference type="InterPro" id="IPR011053">
    <property type="entry name" value="Single_hybrid_motif"/>
</dbReference>
<dbReference type="SUPFAM" id="SSF52777">
    <property type="entry name" value="CoA-dependent acyltransferases"/>
    <property type="match status" value="1"/>
</dbReference>
<comment type="caution">
    <text evidence="10">The sequence shown here is derived from an EMBL/GenBank/DDBJ whole genome shotgun (WGS) entry which is preliminary data.</text>
</comment>
<dbReference type="SUPFAM" id="SSF51230">
    <property type="entry name" value="Single hybrid motif"/>
    <property type="match status" value="1"/>
</dbReference>
<feature type="compositionally biased region" description="Gly residues" evidence="7">
    <location>
        <begin position="177"/>
        <end position="189"/>
    </location>
</feature>
<evidence type="ECO:0000256" key="1">
    <source>
        <dbReference type="ARBA" id="ARBA00001938"/>
    </source>
</evidence>
<dbReference type="PANTHER" id="PTHR43178">
    <property type="entry name" value="DIHYDROLIPOAMIDE ACETYLTRANSFERASE COMPONENT OF PYRUVATE DEHYDROGENASE COMPLEX"/>
    <property type="match status" value="1"/>
</dbReference>
<dbReference type="InterPro" id="IPR036625">
    <property type="entry name" value="E3-bd_dom_sf"/>
</dbReference>
<dbReference type="GO" id="GO:0016746">
    <property type="term" value="F:acyltransferase activity"/>
    <property type="evidence" value="ECO:0007669"/>
    <property type="project" value="UniProtKB-KW"/>
</dbReference>
<dbReference type="RefSeq" id="WP_349302006.1">
    <property type="nucleotide sequence ID" value="NZ_JBEDNQ010000019.1"/>
</dbReference>
<evidence type="ECO:0000256" key="4">
    <source>
        <dbReference type="ARBA" id="ARBA00022823"/>
    </source>
</evidence>
<evidence type="ECO:0000256" key="7">
    <source>
        <dbReference type="SAM" id="MobiDB-lite"/>
    </source>
</evidence>
<feature type="compositionally biased region" description="Low complexity" evidence="7">
    <location>
        <begin position="128"/>
        <end position="152"/>
    </location>
</feature>
<organism evidence="10 11">
    <name type="scientific">Pseudonocardia nematodicida</name>
    <dbReference type="NCBI Taxonomy" id="1206997"/>
    <lineage>
        <taxon>Bacteria</taxon>
        <taxon>Bacillati</taxon>
        <taxon>Actinomycetota</taxon>
        <taxon>Actinomycetes</taxon>
        <taxon>Pseudonocardiales</taxon>
        <taxon>Pseudonocardiaceae</taxon>
        <taxon>Pseudonocardia</taxon>
    </lineage>
</organism>
<evidence type="ECO:0000256" key="6">
    <source>
        <dbReference type="RuleBase" id="RU003423"/>
    </source>
</evidence>
<dbReference type="Gene3D" id="2.40.50.100">
    <property type="match status" value="1"/>
</dbReference>
<feature type="domain" description="Lipoyl-binding" evidence="8">
    <location>
        <begin position="2"/>
        <end position="77"/>
    </location>
</feature>
<dbReference type="PANTHER" id="PTHR43178:SF5">
    <property type="entry name" value="LIPOAMIDE ACYLTRANSFERASE COMPONENT OF BRANCHED-CHAIN ALPHA-KETO ACID DEHYDROGENASE COMPLEX, MITOCHONDRIAL"/>
    <property type="match status" value="1"/>
</dbReference>